<dbReference type="AlphaFoldDB" id="A0A665VNB5"/>
<dbReference type="InterPro" id="IPR026185">
    <property type="entry name" value="EPSTI1"/>
</dbReference>
<name>A0A665VNB5_ECHNA</name>
<dbReference type="OMA" id="PSCERRT"/>
<evidence type="ECO:0000313" key="2">
    <source>
        <dbReference type="Ensembl" id="ENSENLP00000033244.1"/>
    </source>
</evidence>
<proteinExistence type="predicted"/>
<reference evidence="2" key="1">
    <citation type="submission" date="2021-04" db="EMBL/GenBank/DDBJ databases">
        <authorList>
            <consortium name="Wellcome Sanger Institute Data Sharing"/>
        </authorList>
    </citation>
    <scope>NUCLEOTIDE SEQUENCE [LARGE SCALE GENOMIC DNA]</scope>
</reference>
<dbReference type="InParanoid" id="A0A665VNB5"/>
<reference evidence="2" key="2">
    <citation type="submission" date="2025-08" db="UniProtKB">
        <authorList>
            <consortium name="Ensembl"/>
        </authorList>
    </citation>
    <scope>IDENTIFICATION</scope>
</reference>
<dbReference type="PANTHER" id="PTHR22529:SF2">
    <property type="match status" value="1"/>
</dbReference>
<dbReference type="Ensembl" id="ENSENLT00000034177.1">
    <property type="protein sequence ID" value="ENSENLP00000033244.1"/>
    <property type="gene ID" value="ENSENLG00000014648.1"/>
</dbReference>
<dbReference type="Proteomes" id="UP000472264">
    <property type="component" value="Chromosome 20"/>
</dbReference>
<feature type="region of interest" description="Disordered" evidence="1">
    <location>
        <begin position="1"/>
        <end position="120"/>
    </location>
</feature>
<feature type="compositionally biased region" description="Low complexity" evidence="1">
    <location>
        <begin position="59"/>
        <end position="75"/>
    </location>
</feature>
<sequence>MPSTKVIKSRPAEATRRPVTGAGPELKVPAVRKSRPSSCSRGPQRGTTGSTGPRRRARSASAAPRPAGSGRPPAAKSQEPSAGPGPGPGQHRSVRAENQSHRAFTVIPPNPKKRREMQRKAEAELAALEELRLSRAMAYVSINPSSVGGCMSLEEVRMKQQQEMMEAKRKRKLVMEKTPVLMS</sequence>
<organism evidence="2 3">
    <name type="scientific">Echeneis naucrates</name>
    <name type="common">Live sharksucker</name>
    <dbReference type="NCBI Taxonomy" id="173247"/>
    <lineage>
        <taxon>Eukaryota</taxon>
        <taxon>Metazoa</taxon>
        <taxon>Chordata</taxon>
        <taxon>Craniata</taxon>
        <taxon>Vertebrata</taxon>
        <taxon>Euteleostomi</taxon>
        <taxon>Actinopterygii</taxon>
        <taxon>Neopterygii</taxon>
        <taxon>Teleostei</taxon>
        <taxon>Neoteleostei</taxon>
        <taxon>Acanthomorphata</taxon>
        <taxon>Carangaria</taxon>
        <taxon>Carangiformes</taxon>
        <taxon>Echeneidae</taxon>
        <taxon>Echeneis</taxon>
    </lineage>
</organism>
<accession>A0A665VNB5</accession>
<dbReference type="PANTHER" id="PTHR22529">
    <property type="entry name" value="EPITHELIAL-STROMAL INTERACTION PROTEIN 1"/>
    <property type="match status" value="1"/>
</dbReference>
<evidence type="ECO:0000313" key="3">
    <source>
        <dbReference type="Proteomes" id="UP000472264"/>
    </source>
</evidence>
<protein>
    <submittedName>
        <fullName evidence="2">Uncharacterized protein</fullName>
    </submittedName>
</protein>
<keyword evidence="3" id="KW-1185">Reference proteome</keyword>
<feature type="compositionally biased region" description="Low complexity" evidence="1">
    <location>
        <begin position="40"/>
        <end position="52"/>
    </location>
</feature>
<evidence type="ECO:0000256" key="1">
    <source>
        <dbReference type="SAM" id="MobiDB-lite"/>
    </source>
</evidence>
<reference evidence="2" key="3">
    <citation type="submission" date="2025-09" db="UniProtKB">
        <authorList>
            <consortium name="Ensembl"/>
        </authorList>
    </citation>
    <scope>IDENTIFICATION</scope>
</reference>